<evidence type="ECO:0000313" key="2">
    <source>
        <dbReference type="EMBL" id="CZF83607.1"/>
    </source>
</evidence>
<feature type="domain" description="Peptidase M16 N-terminal" evidence="1">
    <location>
        <begin position="58"/>
        <end position="144"/>
    </location>
</feature>
<gene>
    <name evidence="2" type="ORF">GMA8713_02734</name>
</gene>
<dbReference type="PANTHER" id="PTHR43016:SF13">
    <property type="entry name" value="PRESEQUENCE PROTEASE, MITOCHONDRIAL"/>
    <property type="match status" value="1"/>
</dbReference>
<dbReference type="OrthoDB" id="9762027at2"/>
<dbReference type="InterPro" id="IPR011249">
    <property type="entry name" value="Metalloenz_LuxS/M16"/>
</dbReference>
<organism evidence="2 3">
    <name type="scientific">Grimontia marina</name>
    <dbReference type="NCBI Taxonomy" id="646534"/>
    <lineage>
        <taxon>Bacteria</taxon>
        <taxon>Pseudomonadati</taxon>
        <taxon>Pseudomonadota</taxon>
        <taxon>Gammaproteobacteria</taxon>
        <taxon>Vibrionales</taxon>
        <taxon>Vibrionaceae</taxon>
        <taxon>Grimontia</taxon>
    </lineage>
</organism>
<dbReference type="Proteomes" id="UP000073601">
    <property type="component" value="Unassembled WGS sequence"/>
</dbReference>
<dbReference type="SUPFAM" id="SSF63411">
    <property type="entry name" value="LuxS/MPP-like metallohydrolase"/>
    <property type="match status" value="1"/>
</dbReference>
<evidence type="ECO:0000259" key="1">
    <source>
        <dbReference type="Pfam" id="PF00675"/>
    </source>
</evidence>
<reference evidence="3" key="1">
    <citation type="submission" date="2016-02" db="EMBL/GenBank/DDBJ databases">
        <authorList>
            <person name="Rodrigo-Torres Lidia"/>
            <person name="Arahal R.David."/>
        </authorList>
    </citation>
    <scope>NUCLEOTIDE SEQUENCE [LARGE SCALE GENOMIC DNA]</scope>
    <source>
        <strain evidence="3">CECT 8713</strain>
    </source>
</reference>
<sequence>MAKPHPTAPDWLLLPPDEQQLETGWVGYRHVSGAMHWHHAVSEEDRLSAAIVFPTPADDDSGITHALEHMVLRGSARYPEPDTFLTLRAELALLEFNATTQKESTRFHLTGYDPHSVLRGIGFMADAVLSPQLADDDFDDEIVREEESGHDGALFRELGEYMRYERFQQSTAQAVRSEPRAPLYGGMPETVPLLDINDLRRYHNHYYRPESMVILTSGNWPMVAFWRQISQSLSNVGKPLPTEVPGLSLLADIAPDKDSTIETLSYSPHWAAALYPTLCSLRNQQMMKVHGATLLPLITDFQPVPTLRFQLDSNADLDALYRHVEEVARRMPSRRVSWQFGYFSLQQGRDMARRWGDGLQRLYHDFSVTPFAPSFLKGDVSEPLLEDTTSSIANAEWLSPCKSLTRMAILCRCNARDEETKASLERWLILCQQRTLRWAWMQGKPVLGSMGEWHCANALVLGYTVDLSLEQAGVLRNFWHHHLSADEINVLDGEWQYTRNGIEFYVTQSTPVFRAGSIMASHKDEEGAMHVTLSFPHSLEAGDIATFGQAVMASDMVKKRRLGGRCYSFGVSIDLMTYELAFDTVADSDPSVSFIALLNAIEGLTEPLEWEDLEKRCQGGLGLVSARYRKSHARFHTALLETVGQSTAVDFSTVTPASLTHLATSVLAALKHPTVH</sequence>
<dbReference type="InterPro" id="IPR011765">
    <property type="entry name" value="Pept_M16_N"/>
</dbReference>
<protein>
    <submittedName>
        <fullName evidence="2">Insulinase (Peptidase family M16)</fullName>
    </submittedName>
</protein>
<dbReference type="Pfam" id="PF00675">
    <property type="entry name" value="Peptidase_M16"/>
    <property type="match status" value="1"/>
</dbReference>
<name>A0A128F9Y6_9GAMM</name>
<dbReference type="GO" id="GO:0046872">
    <property type="term" value="F:metal ion binding"/>
    <property type="evidence" value="ECO:0007669"/>
    <property type="project" value="InterPro"/>
</dbReference>
<accession>A0A128F9Y6</accession>
<dbReference type="Gene3D" id="3.30.830.10">
    <property type="entry name" value="Metalloenzyme, LuxS/M16 peptidase-like"/>
    <property type="match status" value="1"/>
</dbReference>
<proteinExistence type="predicted"/>
<keyword evidence="3" id="KW-1185">Reference proteome</keyword>
<dbReference type="AlphaFoldDB" id="A0A128F9Y6"/>
<dbReference type="EMBL" id="FIZY01000024">
    <property type="protein sequence ID" value="CZF83607.1"/>
    <property type="molecule type" value="Genomic_DNA"/>
</dbReference>
<evidence type="ECO:0000313" key="3">
    <source>
        <dbReference type="Proteomes" id="UP000073601"/>
    </source>
</evidence>
<dbReference type="RefSeq" id="WP_062710707.1">
    <property type="nucleotide sequence ID" value="NZ_CAWRCI010000024.1"/>
</dbReference>
<dbReference type="PANTHER" id="PTHR43016">
    <property type="entry name" value="PRESEQUENCE PROTEASE"/>
    <property type="match status" value="1"/>
</dbReference>